<dbReference type="Gene3D" id="3.10.490.10">
    <property type="entry name" value="Gamma-glutamyl cyclotransferase-like"/>
    <property type="match status" value="1"/>
</dbReference>
<gene>
    <name evidence="2" type="ORF">HJG54_09040</name>
</gene>
<dbReference type="RefSeq" id="WP_316434551.1">
    <property type="nucleotide sequence ID" value="NZ_CP053586.1"/>
</dbReference>
<dbReference type="InterPro" id="IPR009288">
    <property type="entry name" value="AIG2-like_dom"/>
</dbReference>
<dbReference type="SUPFAM" id="SSF110857">
    <property type="entry name" value="Gamma-glutamyl cyclotransferase-like"/>
    <property type="match status" value="1"/>
</dbReference>
<dbReference type="EMBL" id="CP053586">
    <property type="protein sequence ID" value="WNZ22992.1"/>
    <property type="molecule type" value="Genomic_DNA"/>
</dbReference>
<proteinExistence type="predicted"/>
<dbReference type="Pfam" id="PF06094">
    <property type="entry name" value="GGACT"/>
    <property type="match status" value="1"/>
</dbReference>
<feature type="domain" description="Gamma-glutamylcyclotransferase AIG2-like" evidence="1">
    <location>
        <begin position="11"/>
        <end position="135"/>
    </location>
</feature>
<organism evidence="2">
    <name type="scientific">Leptolyngbya sp. NK1-12</name>
    <dbReference type="NCBI Taxonomy" id="2547451"/>
    <lineage>
        <taxon>Bacteria</taxon>
        <taxon>Bacillati</taxon>
        <taxon>Cyanobacteriota</taxon>
        <taxon>Cyanophyceae</taxon>
        <taxon>Leptolyngbyales</taxon>
        <taxon>Leptolyngbyaceae</taxon>
        <taxon>Leptolyngbya group</taxon>
        <taxon>Leptolyngbya</taxon>
    </lineage>
</organism>
<accession>A0AA96WTX0</accession>
<dbReference type="InterPro" id="IPR013024">
    <property type="entry name" value="GGCT-like"/>
</dbReference>
<reference evidence="2" key="1">
    <citation type="submission" date="2020-05" db="EMBL/GenBank/DDBJ databases">
        <authorList>
            <person name="Zhu T."/>
            <person name="Keshari N."/>
            <person name="Lu X."/>
        </authorList>
    </citation>
    <scope>NUCLEOTIDE SEQUENCE</scope>
    <source>
        <strain evidence="2">NK1-12</strain>
    </source>
</reference>
<dbReference type="AlphaFoldDB" id="A0AA96WTX0"/>
<protein>
    <submittedName>
        <fullName evidence="2">Gamma-glutamylcyclotransferase</fullName>
    </submittedName>
</protein>
<evidence type="ECO:0000313" key="2">
    <source>
        <dbReference type="EMBL" id="WNZ22992.1"/>
    </source>
</evidence>
<dbReference type="CDD" id="cd06661">
    <property type="entry name" value="GGCT_like"/>
    <property type="match status" value="1"/>
</dbReference>
<dbReference type="InterPro" id="IPR036568">
    <property type="entry name" value="GGCT-like_sf"/>
</dbReference>
<evidence type="ECO:0000259" key="1">
    <source>
        <dbReference type="Pfam" id="PF06094"/>
    </source>
</evidence>
<name>A0AA96WTX0_9CYAN</name>
<sequence length="147" mass="16553">MEKAESNPLKVFVYGTLKPGEINYDHYCQGRVLHAQAAIMIGQLYDLPFGYPAMTVGNSLVYGFLLSFADPAILTHLDQLEEYDPNRPTEQNEYVRVAAEVFDLNHRSLGQAWVYQMDKTLVNKLGGILLPQGRWGSPTGSQAEYRL</sequence>